<dbReference type="AlphaFoldDB" id="A0A1J5TRD8"/>
<dbReference type="Proteomes" id="UP000183615">
    <property type="component" value="Unassembled WGS sequence"/>
</dbReference>
<feature type="region of interest" description="Disordered" evidence="1">
    <location>
        <begin position="215"/>
        <end position="235"/>
    </location>
</feature>
<sequence length="328" mass="35936">MDIFNYKGICLREDKRAVYLDPSQGRPDGAVTHAHSDHLRPNTHMTKPTADVMKVRTGAKKATIHDYHEKFKINDFELEFISAGHVVGSAMIECQGVLYTGDYNPYGTVTAGIAKPRDCETLIVESTYGKPDQTLPDRTEVLSDLQAWIGAISSKGNAIIGAYSLGKAQEVIATANKAGINPAVSEEVASVSDIYRKYDVPLEYTRYNELDDSEKKNPGLLVTSTTSASGKKPDSVVRDLRERGAKVARVSGWCAFAKWALRGVDAGFPISDHADFSATMKFIEECNPKQVYTVHGSTKELAKQVEKQLGISAQPLPKYGEVALETFN</sequence>
<reference evidence="3 4" key="1">
    <citation type="submission" date="2016-08" db="EMBL/GenBank/DDBJ databases">
        <title>New Insights into Marine Group III Euryarchaeota, from dark to light.</title>
        <authorList>
            <person name="Haro-Moreno J.M."/>
            <person name="Rodriguez-Valera F."/>
            <person name="Lopez-Garcia P."/>
            <person name="Moreira D."/>
            <person name="Martin-Cuadrado A.B."/>
        </authorList>
    </citation>
    <scope>NUCLEOTIDE SEQUENCE [LARGE SCALE GENOMIC DNA]</scope>
    <source>
        <strain evidence="3">CG-Epi2</strain>
    </source>
</reference>
<feature type="region of interest" description="Disordered" evidence="1">
    <location>
        <begin position="22"/>
        <end position="45"/>
    </location>
</feature>
<proteinExistence type="predicted"/>
<comment type="caution">
    <text evidence="3">The sequence shown here is derived from an EMBL/GenBank/DDBJ whole genome shotgun (WGS) entry which is preliminary data.</text>
</comment>
<dbReference type="InterPro" id="IPR036866">
    <property type="entry name" value="RibonucZ/Hydroxyglut_hydro"/>
</dbReference>
<feature type="domain" description="Zn-dependent metallo-hydrolase RNA specificity" evidence="2">
    <location>
        <begin position="270"/>
        <end position="310"/>
    </location>
</feature>
<organism evidence="3 4">
    <name type="scientific">Marine Group III euryarchaeote CG-Epi2</name>
    <dbReference type="NCBI Taxonomy" id="1888996"/>
    <lineage>
        <taxon>Archaea</taxon>
        <taxon>Methanobacteriati</taxon>
        <taxon>Thermoplasmatota</taxon>
        <taxon>Thermoplasmata</taxon>
        <taxon>Candidatus Thermoprofundales</taxon>
    </lineage>
</organism>
<evidence type="ECO:0000259" key="2">
    <source>
        <dbReference type="Pfam" id="PF07521"/>
    </source>
</evidence>
<name>A0A1J5TRD8_9ARCH</name>
<evidence type="ECO:0000313" key="4">
    <source>
        <dbReference type="Proteomes" id="UP000183615"/>
    </source>
</evidence>
<dbReference type="InterPro" id="IPR011108">
    <property type="entry name" value="RMMBL"/>
</dbReference>
<gene>
    <name evidence="3" type="ORF">BET99_03705</name>
</gene>
<dbReference type="InterPro" id="IPR050698">
    <property type="entry name" value="MBL"/>
</dbReference>
<protein>
    <recommendedName>
        <fullName evidence="2">Zn-dependent metallo-hydrolase RNA specificity domain-containing protein</fullName>
    </recommendedName>
</protein>
<evidence type="ECO:0000256" key="1">
    <source>
        <dbReference type="SAM" id="MobiDB-lite"/>
    </source>
</evidence>
<accession>A0A1J5TRD8</accession>
<dbReference type="SUPFAM" id="SSF56281">
    <property type="entry name" value="Metallo-hydrolase/oxidoreductase"/>
    <property type="match status" value="1"/>
</dbReference>
<dbReference type="Gene3D" id="3.60.15.10">
    <property type="entry name" value="Ribonuclease Z/Hydroxyacylglutathione hydrolase-like"/>
    <property type="match status" value="1"/>
</dbReference>
<dbReference type="PANTHER" id="PTHR11203">
    <property type="entry name" value="CLEAVAGE AND POLYADENYLATION SPECIFICITY FACTOR FAMILY MEMBER"/>
    <property type="match status" value="1"/>
</dbReference>
<dbReference type="Pfam" id="PF07521">
    <property type="entry name" value="RMMBL"/>
    <property type="match status" value="1"/>
</dbReference>
<dbReference type="EMBL" id="MIYZ01000007">
    <property type="protein sequence ID" value="OIR22739.1"/>
    <property type="molecule type" value="Genomic_DNA"/>
</dbReference>
<dbReference type="PANTHER" id="PTHR11203:SF37">
    <property type="entry name" value="INTEGRATOR COMPLEX SUBUNIT 11"/>
    <property type="match status" value="1"/>
</dbReference>
<evidence type="ECO:0000313" key="3">
    <source>
        <dbReference type="EMBL" id="OIR22739.1"/>
    </source>
</evidence>
<dbReference type="GO" id="GO:0004521">
    <property type="term" value="F:RNA endonuclease activity"/>
    <property type="evidence" value="ECO:0007669"/>
    <property type="project" value="TreeGrafter"/>
</dbReference>